<dbReference type="EMBL" id="JAOPHQ010005234">
    <property type="protein sequence ID" value="KAK0136105.1"/>
    <property type="molecule type" value="Genomic_DNA"/>
</dbReference>
<dbReference type="InterPro" id="IPR008042">
    <property type="entry name" value="Retrotrans_Pao"/>
</dbReference>
<dbReference type="PANTHER" id="PTHR47331:SF1">
    <property type="entry name" value="GAG-LIKE PROTEIN"/>
    <property type="match status" value="1"/>
</dbReference>
<dbReference type="Pfam" id="PF05380">
    <property type="entry name" value="Peptidase_A17"/>
    <property type="match status" value="1"/>
</dbReference>
<gene>
    <name evidence="1" type="ORF">N1851_028004</name>
</gene>
<dbReference type="AlphaFoldDB" id="A0AA47M9K6"/>
<protein>
    <submittedName>
        <fullName evidence="1">Uncharacterized protein</fullName>
    </submittedName>
</protein>
<keyword evidence="2" id="KW-1185">Reference proteome</keyword>
<organism evidence="1 2">
    <name type="scientific">Merluccius polli</name>
    <name type="common">Benguela hake</name>
    <name type="synonym">Merluccius cadenati</name>
    <dbReference type="NCBI Taxonomy" id="89951"/>
    <lineage>
        <taxon>Eukaryota</taxon>
        <taxon>Metazoa</taxon>
        <taxon>Chordata</taxon>
        <taxon>Craniata</taxon>
        <taxon>Vertebrata</taxon>
        <taxon>Euteleostomi</taxon>
        <taxon>Actinopterygii</taxon>
        <taxon>Neopterygii</taxon>
        <taxon>Teleostei</taxon>
        <taxon>Neoteleostei</taxon>
        <taxon>Acanthomorphata</taxon>
        <taxon>Zeiogadaria</taxon>
        <taxon>Gadariae</taxon>
        <taxon>Gadiformes</taxon>
        <taxon>Gadoidei</taxon>
        <taxon>Merlucciidae</taxon>
        <taxon>Merluccius</taxon>
    </lineage>
</organism>
<comment type="caution">
    <text evidence="1">The sequence shown here is derived from an EMBL/GenBank/DDBJ whole genome shotgun (WGS) entry which is preliminary data.</text>
</comment>
<reference evidence="1" key="1">
    <citation type="journal article" date="2023" name="Front. Mar. Sci.">
        <title>A new Merluccius polli reference genome to investigate the effects of global change in West African waters.</title>
        <authorList>
            <person name="Mateo J.L."/>
            <person name="Blanco-Fernandez C."/>
            <person name="Garcia-Vazquez E."/>
            <person name="Machado-Schiaffino G."/>
        </authorList>
    </citation>
    <scope>NUCLEOTIDE SEQUENCE</scope>
    <source>
        <strain evidence="1">C29</strain>
        <tissue evidence="1">Fin</tissue>
    </source>
</reference>
<proteinExistence type="predicted"/>
<dbReference type="PANTHER" id="PTHR47331">
    <property type="entry name" value="PHD-TYPE DOMAIN-CONTAINING PROTEIN"/>
    <property type="match status" value="1"/>
</dbReference>
<sequence length="235" mass="26660">MCSKGGFHLNKWISNHCSVLAVIPEEERAKEVMALNLDREKLPVERAPGTQWDVERDAFTFTTLVKPQPVTRRGILSVVSSVYDPLGFLAPVVLSAKQILRELCKAKHGWDKKITQQHVQRWQRWLSQLVLLDIFYVSRCITPKDFSEISAAQLYHFCDTSDVGLGSVSYLRLTNRRDESEWPGHDEEPCKISVDDPEVRNIVSVCAAKLYTDETIKALLHLDKPKKSGGVESQV</sequence>
<name>A0AA47M9K6_MERPO</name>
<dbReference type="Proteomes" id="UP001174136">
    <property type="component" value="Unassembled WGS sequence"/>
</dbReference>
<evidence type="ECO:0000313" key="1">
    <source>
        <dbReference type="EMBL" id="KAK0136105.1"/>
    </source>
</evidence>
<accession>A0AA47M9K6</accession>
<evidence type="ECO:0000313" key="2">
    <source>
        <dbReference type="Proteomes" id="UP001174136"/>
    </source>
</evidence>